<evidence type="ECO:0000313" key="6">
    <source>
        <dbReference type="Proteomes" id="UP000028341"/>
    </source>
</evidence>
<dbReference type="GO" id="GO:0022857">
    <property type="term" value="F:transmembrane transporter activity"/>
    <property type="evidence" value="ECO:0007669"/>
    <property type="project" value="TreeGrafter"/>
</dbReference>
<keyword evidence="2" id="KW-0547">Nucleotide-binding</keyword>
<dbReference type="RefSeq" id="WP_051858509.1">
    <property type="nucleotide sequence ID" value="NZ_JBFADL010000007.1"/>
</dbReference>
<dbReference type="InterPro" id="IPR003439">
    <property type="entry name" value="ABC_transporter-like_ATP-bd"/>
</dbReference>
<dbReference type="InterPro" id="IPR027417">
    <property type="entry name" value="P-loop_NTPase"/>
</dbReference>
<dbReference type="PANTHER" id="PTHR24220:SF86">
    <property type="entry name" value="ABC TRANSPORTER ABCH.1"/>
    <property type="match status" value="1"/>
</dbReference>
<dbReference type="InterPro" id="IPR017871">
    <property type="entry name" value="ABC_transporter-like_CS"/>
</dbReference>
<proteinExistence type="predicted"/>
<dbReference type="STRING" id="55952.BU52_23100"/>
<keyword evidence="1" id="KW-0813">Transport</keyword>
<dbReference type="SUPFAM" id="SSF52540">
    <property type="entry name" value="P-loop containing nucleoside triphosphate hydrolases"/>
    <property type="match status" value="1"/>
</dbReference>
<dbReference type="InterPro" id="IPR003593">
    <property type="entry name" value="AAA+_ATPase"/>
</dbReference>
<feature type="domain" description="ABC transporter" evidence="4">
    <location>
        <begin position="5"/>
        <end position="241"/>
    </location>
</feature>
<dbReference type="InterPro" id="IPR017911">
    <property type="entry name" value="MacB-like_ATP-bd"/>
</dbReference>
<keyword evidence="6" id="KW-1185">Reference proteome</keyword>
<reference evidence="5 6" key="1">
    <citation type="submission" date="2014-02" db="EMBL/GenBank/DDBJ databases">
        <title>The genome announcement of Streptomyces toyocaensis NRRL15009.</title>
        <authorList>
            <person name="Hong H.-J."/>
            <person name="Kwun M.J."/>
        </authorList>
    </citation>
    <scope>NUCLEOTIDE SEQUENCE [LARGE SCALE GENOMIC DNA]</scope>
    <source>
        <strain evidence="5 6">NRRL 15009</strain>
    </source>
</reference>
<evidence type="ECO:0000259" key="4">
    <source>
        <dbReference type="PROSITE" id="PS50893"/>
    </source>
</evidence>
<dbReference type="OrthoDB" id="9802264at2"/>
<dbReference type="EMBL" id="JFCB01000022">
    <property type="protein sequence ID" value="KES04931.1"/>
    <property type="molecule type" value="Genomic_DNA"/>
</dbReference>
<dbReference type="Gene3D" id="3.40.50.300">
    <property type="entry name" value="P-loop containing nucleotide triphosphate hydrolases"/>
    <property type="match status" value="1"/>
</dbReference>
<protein>
    <submittedName>
        <fullName evidence="5">ABC transporter ATP-binding protein</fullName>
    </submittedName>
</protein>
<dbReference type="PANTHER" id="PTHR24220">
    <property type="entry name" value="IMPORT ATP-BINDING PROTEIN"/>
    <property type="match status" value="1"/>
</dbReference>
<dbReference type="GO" id="GO:0016887">
    <property type="term" value="F:ATP hydrolysis activity"/>
    <property type="evidence" value="ECO:0007669"/>
    <property type="project" value="InterPro"/>
</dbReference>
<evidence type="ECO:0000256" key="1">
    <source>
        <dbReference type="ARBA" id="ARBA00022448"/>
    </source>
</evidence>
<dbReference type="InterPro" id="IPR015854">
    <property type="entry name" value="ABC_transpr_LolD-like"/>
</dbReference>
<dbReference type="GO" id="GO:0005524">
    <property type="term" value="F:ATP binding"/>
    <property type="evidence" value="ECO:0007669"/>
    <property type="project" value="UniProtKB-KW"/>
</dbReference>
<dbReference type="Pfam" id="PF00005">
    <property type="entry name" value="ABC_tran"/>
    <property type="match status" value="1"/>
</dbReference>
<evidence type="ECO:0000256" key="3">
    <source>
        <dbReference type="ARBA" id="ARBA00022840"/>
    </source>
</evidence>
<dbReference type="GO" id="GO:0005886">
    <property type="term" value="C:plasma membrane"/>
    <property type="evidence" value="ECO:0007669"/>
    <property type="project" value="TreeGrafter"/>
</dbReference>
<sequence>MTAVLSVRDVVVEYAGGVRALAGVSLEIQDGEFLAIVGPSGSGKSTLLNIMGTLEQPTSGAVVIAGHDVTTLPDRQLSALRGRWLGFVFQQFHLTDGMTATENVATGLLYAGVPSRRRRPLARAALERVGLAHRADHLPHQLSGGERQRVAIARALVHEPALVLADEPTGALDTANGVAVLELLTRLNEEGTTIALITHDRDIAASLPRRVQIQDGRIVADRCDARSVAAGMLPPDRTGADGITS</sequence>
<keyword evidence="3 5" id="KW-0067">ATP-binding</keyword>
<comment type="caution">
    <text evidence="5">The sequence shown here is derived from an EMBL/GenBank/DDBJ whole genome shotgun (WGS) entry which is preliminary data.</text>
</comment>
<evidence type="ECO:0000256" key="2">
    <source>
        <dbReference type="ARBA" id="ARBA00022741"/>
    </source>
</evidence>
<dbReference type="Proteomes" id="UP000028341">
    <property type="component" value="Unassembled WGS sequence"/>
</dbReference>
<dbReference type="FunFam" id="3.40.50.300:FF:000032">
    <property type="entry name" value="Export ABC transporter ATP-binding protein"/>
    <property type="match status" value="1"/>
</dbReference>
<dbReference type="eggNOG" id="COG1136">
    <property type="taxonomic scope" value="Bacteria"/>
</dbReference>
<dbReference type="PROSITE" id="PS00211">
    <property type="entry name" value="ABC_TRANSPORTER_1"/>
    <property type="match status" value="1"/>
</dbReference>
<dbReference type="PROSITE" id="PS50893">
    <property type="entry name" value="ABC_TRANSPORTER_2"/>
    <property type="match status" value="1"/>
</dbReference>
<gene>
    <name evidence="5" type="ORF">BU52_23100</name>
</gene>
<dbReference type="SMART" id="SM00382">
    <property type="entry name" value="AAA"/>
    <property type="match status" value="1"/>
</dbReference>
<name>A0A081XN08_STRTO</name>
<dbReference type="CDD" id="cd03255">
    <property type="entry name" value="ABC_MJ0796_LolCDE_FtsE"/>
    <property type="match status" value="1"/>
</dbReference>
<organism evidence="5 6">
    <name type="scientific">Streptomyces toyocaensis</name>
    <dbReference type="NCBI Taxonomy" id="55952"/>
    <lineage>
        <taxon>Bacteria</taxon>
        <taxon>Bacillati</taxon>
        <taxon>Actinomycetota</taxon>
        <taxon>Actinomycetes</taxon>
        <taxon>Kitasatosporales</taxon>
        <taxon>Streptomycetaceae</taxon>
        <taxon>Streptomyces</taxon>
    </lineage>
</organism>
<accession>A0A081XN08</accession>
<dbReference type="GO" id="GO:0098796">
    <property type="term" value="C:membrane protein complex"/>
    <property type="evidence" value="ECO:0007669"/>
    <property type="project" value="UniProtKB-ARBA"/>
</dbReference>
<dbReference type="AlphaFoldDB" id="A0A081XN08"/>
<evidence type="ECO:0000313" key="5">
    <source>
        <dbReference type="EMBL" id="KES04931.1"/>
    </source>
</evidence>